<protein>
    <submittedName>
        <fullName evidence="2">Uncharacterized protein</fullName>
    </submittedName>
</protein>
<proteinExistence type="predicted"/>
<keyword evidence="1" id="KW-0472">Membrane</keyword>
<feature type="transmembrane region" description="Helical" evidence="1">
    <location>
        <begin position="12"/>
        <end position="33"/>
    </location>
</feature>
<keyword evidence="1" id="KW-0812">Transmembrane</keyword>
<feature type="transmembrane region" description="Helical" evidence="1">
    <location>
        <begin position="296"/>
        <end position="317"/>
    </location>
</feature>
<dbReference type="EnsemblMetazoa" id="CLYHEMT010698.1">
    <property type="protein sequence ID" value="CLYHEMP010698.1"/>
    <property type="gene ID" value="CLYHEMG010698"/>
</dbReference>
<dbReference type="Gene3D" id="1.20.120.1630">
    <property type="match status" value="1"/>
</dbReference>
<organism evidence="2 3">
    <name type="scientific">Clytia hemisphaerica</name>
    <dbReference type="NCBI Taxonomy" id="252671"/>
    <lineage>
        <taxon>Eukaryota</taxon>
        <taxon>Metazoa</taxon>
        <taxon>Cnidaria</taxon>
        <taxon>Hydrozoa</taxon>
        <taxon>Hydroidolina</taxon>
        <taxon>Leptothecata</taxon>
        <taxon>Obeliida</taxon>
        <taxon>Clytiidae</taxon>
        <taxon>Clytia</taxon>
    </lineage>
</organism>
<dbReference type="Proteomes" id="UP000594262">
    <property type="component" value="Unplaced"/>
</dbReference>
<keyword evidence="1" id="KW-1133">Transmembrane helix</keyword>
<dbReference type="AlphaFoldDB" id="A0A7M5VF77"/>
<sequence>MTKNKNDKSLYAVVILLLGSVGGLAAIAYFLWLPNLIHEFYQAPPYILEMLKSAALYTYIPFVLWCFILGEATMNLSQVDKIWSLSPPTFCWYITWYDAKEHDMTFNYKLVYMSCLVSIWGARLTYQFYKKGGYSIRFWTGEEDYRWETVRRRLPILNNRFVFFLFDLGFICVYQLLLLFTISAVVMVATIMVDKAAELPRDSLTTIDLIKGSIMLLLIYLETVSDSHQQVFQLEKYRRIREKIPLECSTNHYESGFNTNGLFAYSRHPNFIAEQLIWVVFYLFSVTHFADLKTCFNLGGPFNAASIGAVLLIVLFLKSTDLTEDISAAKYPLYVKYQRNVARFFDVGAVFRKLFLGQNPNRDWLIK</sequence>
<feature type="transmembrane region" description="Helical" evidence="1">
    <location>
        <begin position="161"/>
        <end position="191"/>
    </location>
</feature>
<name>A0A7M5VF77_9CNID</name>
<feature type="transmembrane region" description="Helical" evidence="1">
    <location>
        <begin position="271"/>
        <end position="290"/>
    </location>
</feature>
<reference evidence="2" key="1">
    <citation type="submission" date="2021-01" db="UniProtKB">
        <authorList>
            <consortium name="EnsemblMetazoa"/>
        </authorList>
    </citation>
    <scope>IDENTIFICATION</scope>
</reference>
<dbReference type="OrthoDB" id="67965at2759"/>
<evidence type="ECO:0000313" key="3">
    <source>
        <dbReference type="Proteomes" id="UP000594262"/>
    </source>
</evidence>
<evidence type="ECO:0000256" key="1">
    <source>
        <dbReference type="SAM" id="Phobius"/>
    </source>
</evidence>
<dbReference type="Pfam" id="PF06966">
    <property type="entry name" value="DUF1295"/>
    <property type="match status" value="1"/>
</dbReference>
<dbReference type="PANTHER" id="PTHR32251">
    <property type="entry name" value="3-OXO-5-ALPHA-STEROID 4-DEHYDROGENASE"/>
    <property type="match status" value="1"/>
</dbReference>
<dbReference type="PANTHER" id="PTHR32251:SF23">
    <property type="entry name" value="3-OXO-5-ALPHA-STEROID 4-DEHYDROGENASE (DUF1295)"/>
    <property type="match status" value="1"/>
</dbReference>
<dbReference type="PROSITE" id="PS50244">
    <property type="entry name" value="S5A_REDUCTASE"/>
    <property type="match status" value="1"/>
</dbReference>
<feature type="transmembrane region" description="Helical" evidence="1">
    <location>
        <begin position="53"/>
        <end position="70"/>
    </location>
</feature>
<evidence type="ECO:0000313" key="2">
    <source>
        <dbReference type="EnsemblMetazoa" id="CLYHEMP010698.1"/>
    </source>
</evidence>
<dbReference type="GO" id="GO:0016020">
    <property type="term" value="C:membrane"/>
    <property type="evidence" value="ECO:0007669"/>
    <property type="project" value="TreeGrafter"/>
</dbReference>
<accession>A0A7M5VF77</accession>
<dbReference type="InterPro" id="IPR010721">
    <property type="entry name" value="UstE-like"/>
</dbReference>
<keyword evidence="3" id="KW-1185">Reference proteome</keyword>